<evidence type="ECO:0000256" key="17">
    <source>
        <dbReference type="ARBA" id="ARBA00032888"/>
    </source>
</evidence>
<dbReference type="GO" id="GO:0005886">
    <property type="term" value="C:plasma membrane"/>
    <property type="evidence" value="ECO:0007669"/>
    <property type="project" value="UniProtKB-SubCell"/>
</dbReference>
<dbReference type="InterPro" id="IPR036265">
    <property type="entry name" value="HIT-like_sf"/>
</dbReference>
<evidence type="ECO:0000256" key="9">
    <source>
        <dbReference type="ARBA" id="ARBA00022516"/>
    </source>
</evidence>
<evidence type="ECO:0000256" key="5">
    <source>
        <dbReference type="ARBA" id="ARBA00006435"/>
    </source>
</evidence>
<evidence type="ECO:0000256" key="12">
    <source>
        <dbReference type="ARBA" id="ARBA00022989"/>
    </source>
</evidence>
<reference evidence="19 22" key="2">
    <citation type="submission" date="2020-12" db="EMBL/GenBank/DDBJ databases">
        <title>FDA dAtabase for Regulatory Grade micrObial Sequences (FDA-ARGOS): Supporting development and validation of Infectious Disease Dx tests.</title>
        <authorList>
            <person name="Sproer C."/>
            <person name="Gronow S."/>
            <person name="Severitt S."/>
            <person name="Schroder I."/>
            <person name="Tallon L."/>
            <person name="Sadzewicz L."/>
            <person name="Zhao X."/>
            <person name="Boylan J."/>
            <person name="Ott S."/>
            <person name="Bowen H."/>
            <person name="Vavikolanu K."/>
            <person name="Mehta A."/>
            <person name="Aluvathingal J."/>
            <person name="Nadendla S."/>
            <person name="Lowell S."/>
            <person name="Myers T."/>
            <person name="Yan Y."/>
            <person name="Sichtig H."/>
        </authorList>
    </citation>
    <scope>NUCLEOTIDE SEQUENCE [LARGE SCALE GENOMIC DNA]</scope>
    <source>
        <strain evidence="19 22">FDAARGOS_907</strain>
    </source>
</reference>
<dbReference type="EMBL" id="CP065673">
    <property type="protein sequence ID" value="QPS19794.1"/>
    <property type="molecule type" value="Genomic_DNA"/>
</dbReference>
<dbReference type="GO" id="GO:0008715">
    <property type="term" value="F:CDP-diacylglycerol diphosphatase activity"/>
    <property type="evidence" value="ECO:0007669"/>
    <property type="project" value="UniProtKB-EC"/>
</dbReference>
<evidence type="ECO:0000256" key="1">
    <source>
        <dbReference type="ARBA" id="ARBA00001007"/>
    </source>
</evidence>
<evidence type="ECO:0000256" key="6">
    <source>
        <dbReference type="ARBA" id="ARBA00012375"/>
    </source>
</evidence>
<evidence type="ECO:0000256" key="2">
    <source>
        <dbReference type="ARBA" id="ARBA00004162"/>
    </source>
</evidence>
<organism evidence="20 21">
    <name type="scientific">Serratia plymuthica</name>
    <dbReference type="NCBI Taxonomy" id="82996"/>
    <lineage>
        <taxon>Bacteria</taxon>
        <taxon>Pseudomonadati</taxon>
        <taxon>Pseudomonadota</taxon>
        <taxon>Gammaproteobacteria</taxon>
        <taxon>Enterobacterales</taxon>
        <taxon>Yersiniaceae</taxon>
        <taxon>Serratia</taxon>
    </lineage>
</organism>
<dbReference type="GO" id="GO:0046342">
    <property type="term" value="P:CDP-diacylglycerol catabolic process"/>
    <property type="evidence" value="ECO:0007669"/>
    <property type="project" value="UniProtKB-UniPathway"/>
</dbReference>
<protein>
    <recommendedName>
        <fullName evidence="7">CDP-diacylglycerol pyrophosphatase</fullName>
        <ecNumber evidence="6">3.6.1.26</ecNumber>
    </recommendedName>
    <alternativeName>
        <fullName evidence="17">CDP-diacylglycerol phosphatidylhydrolase</fullName>
    </alternativeName>
    <alternativeName>
        <fullName evidence="18">CDP-diglyceride hydrolase</fullName>
    </alternativeName>
</protein>
<dbReference type="UniPathway" id="UPA00609">
    <property type="reaction ID" value="UER00664"/>
</dbReference>
<keyword evidence="10" id="KW-0812">Transmembrane</keyword>
<evidence type="ECO:0000256" key="13">
    <source>
        <dbReference type="ARBA" id="ARBA00023098"/>
    </source>
</evidence>
<comment type="similarity">
    <text evidence="5">Belongs to the Cdh family.</text>
</comment>
<gene>
    <name evidence="20" type="primary">cdh_2</name>
    <name evidence="19" type="ORF">I6G64_19775</name>
    <name evidence="20" type="ORF">NCTC12961_04220</name>
</gene>
<dbReference type="PIRSF" id="PIRSF001273">
    <property type="entry name" value="CDH"/>
    <property type="match status" value="1"/>
</dbReference>
<dbReference type="EMBL" id="LS483469">
    <property type="protein sequence ID" value="SQI44039.1"/>
    <property type="molecule type" value="Genomic_DNA"/>
</dbReference>
<evidence type="ECO:0000256" key="11">
    <source>
        <dbReference type="ARBA" id="ARBA00022801"/>
    </source>
</evidence>
<keyword evidence="13" id="KW-0443">Lipid metabolism</keyword>
<comment type="pathway">
    <text evidence="4">Lipid metabolism.</text>
</comment>
<keyword evidence="15" id="KW-0594">Phospholipid biosynthesis</keyword>
<evidence type="ECO:0000313" key="21">
    <source>
        <dbReference type="Proteomes" id="UP000248897"/>
    </source>
</evidence>
<keyword evidence="9" id="KW-0444">Lipid biosynthesis</keyword>
<evidence type="ECO:0000256" key="16">
    <source>
        <dbReference type="ARBA" id="ARBA00023264"/>
    </source>
</evidence>
<keyword evidence="16" id="KW-1208">Phospholipid metabolism</keyword>
<dbReference type="SUPFAM" id="SSF54197">
    <property type="entry name" value="HIT-like"/>
    <property type="match status" value="1"/>
</dbReference>
<evidence type="ECO:0000256" key="14">
    <source>
        <dbReference type="ARBA" id="ARBA00023136"/>
    </source>
</evidence>
<keyword evidence="22" id="KW-1185">Reference proteome</keyword>
<evidence type="ECO:0000256" key="3">
    <source>
        <dbReference type="ARBA" id="ARBA00004927"/>
    </source>
</evidence>
<keyword evidence="8" id="KW-1003">Cell membrane</keyword>
<keyword evidence="14" id="KW-0472">Membrane</keyword>
<evidence type="ECO:0000313" key="22">
    <source>
        <dbReference type="Proteomes" id="UP000594967"/>
    </source>
</evidence>
<dbReference type="STRING" id="82996.ADP72_18265"/>
<evidence type="ECO:0000256" key="7">
    <source>
        <dbReference type="ARBA" id="ARBA00019608"/>
    </source>
</evidence>
<reference evidence="20 21" key="1">
    <citation type="submission" date="2018-06" db="EMBL/GenBank/DDBJ databases">
        <authorList>
            <consortium name="Pathogen Informatics"/>
            <person name="Doyle S."/>
        </authorList>
    </citation>
    <scope>NUCLEOTIDE SEQUENCE [LARGE SCALE GENOMIC DNA]</scope>
    <source>
        <strain evidence="20 21">NCTC12961</strain>
    </source>
</reference>
<evidence type="ECO:0000256" key="10">
    <source>
        <dbReference type="ARBA" id="ARBA00022692"/>
    </source>
</evidence>
<dbReference type="Gene3D" id="3.30.428.30">
    <property type="entry name" value="HIT family - CDH-like"/>
    <property type="match status" value="1"/>
</dbReference>
<dbReference type="AlphaFoldDB" id="A0A2X4V081"/>
<dbReference type="GO" id="GO:0008654">
    <property type="term" value="P:phospholipid biosynthetic process"/>
    <property type="evidence" value="ECO:0007669"/>
    <property type="project" value="UniProtKB-KW"/>
</dbReference>
<dbReference type="Pfam" id="PF02611">
    <property type="entry name" value="CDH"/>
    <property type="match status" value="1"/>
</dbReference>
<keyword evidence="11 20" id="KW-0378">Hydrolase</keyword>
<dbReference type="InterPro" id="IPR003763">
    <property type="entry name" value="CDP-diacylglyc_Pase"/>
</dbReference>
<dbReference type="Proteomes" id="UP000248897">
    <property type="component" value="Chromosome 1"/>
</dbReference>
<dbReference type="Proteomes" id="UP000594967">
    <property type="component" value="Chromosome"/>
</dbReference>
<sequence length="254" mass="28694">MLILKKIYPILALVLLFPPLPSFGSSALWRVVNNLCVFNYQRLGTAFPCERIYLEDGRAKGYAIVRDPETRYHYLLVPTLKLKGVESPELLSPSLPDYFSLAWQNRDVLDSVNGKPLPRNAFALTINSQRGRTQGQLHIHIACLKPHIRLSIDRQLPHIGNDWTALPENLVGQHYVGKRIRQDNLEGVYPFVQIGRQLAKSSVEMKNFGVAVVPVTFEDKQQGFVLLADEAGRVKNNTGHTENMLDFTCKGFVN</sequence>
<comment type="pathway">
    <text evidence="3">Phospholipid metabolism; CDP-diacylglycerol degradation; phosphatidate from CDP-diacylglycerol: step 1/1.</text>
</comment>
<accession>A0A2X4V081</accession>
<evidence type="ECO:0000256" key="4">
    <source>
        <dbReference type="ARBA" id="ARBA00005189"/>
    </source>
</evidence>
<comment type="catalytic activity">
    <reaction evidence="1">
        <text>a CDP-1,2-diacyl-sn-glycerol + H2O = a 1,2-diacyl-sn-glycero-3-phosphate + CMP + 2 H(+)</text>
        <dbReference type="Rhea" id="RHEA:15221"/>
        <dbReference type="ChEBI" id="CHEBI:15377"/>
        <dbReference type="ChEBI" id="CHEBI:15378"/>
        <dbReference type="ChEBI" id="CHEBI:58332"/>
        <dbReference type="ChEBI" id="CHEBI:58608"/>
        <dbReference type="ChEBI" id="CHEBI:60377"/>
        <dbReference type="EC" id="3.6.1.26"/>
    </reaction>
</comment>
<name>A0A2X4V081_SERPL</name>
<evidence type="ECO:0000256" key="8">
    <source>
        <dbReference type="ARBA" id="ARBA00022475"/>
    </source>
</evidence>
<dbReference type="EC" id="3.6.1.26" evidence="6"/>
<comment type="subcellular location">
    <subcellularLocation>
        <location evidence="2">Cell membrane</location>
        <topology evidence="2">Single-pass membrane protein</topology>
    </subcellularLocation>
</comment>
<evidence type="ECO:0000256" key="15">
    <source>
        <dbReference type="ARBA" id="ARBA00023209"/>
    </source>
</evidence>
<proteinExistence type="inferred from homology"/>
<evidence type="ECO:0000313" key="20">
    <source>
        <dbReference type="EMBL" id="SQI44039.1"/>
    </source>
</evidence>
<evidence type="ECO:0000256" key="18">
    <source>
        <dbReference type="ARBA" id="ARBA00032892"/>
    </source>
</evidence>
<dbReference type="RefSeq" id="WP_006327003.1">
    <property type="nucleotide sequence ID" value="NZ_CAMISH010000004.1"/>
</dbReference>
<keyword evidence="12" id="KW-1133">Transmembrane helix</keyword>
<evidence type="ECO:0000313" key="19">
    <source>
        <dbReference type="EMBL" id="QPS19794.1"/>
    </source>
</evidence>